<keyword evidence="2" id="KW-0067">ATP-binding</keyword>
<protein>
    <submittedName>
        <fullName evidence="2">ATP-binding protein</fullName>
    </submittedName>
</protein>
<dbReference type="EMBL" id="CP119313">
    <property type="protein sequence ID" value="WEK18190.1"/>
    <property type="molecule type" value="Genomic_DNA"/>
</dbReference>
<sequence length="247" mass="27598">MKEVLKPQITETMGAWEIKPTIQLKGVLASLSMAKDHSQTTVIIGETGSGKTYSLNVFKNRFPLEVFAVKVGSSDNLRDLIAKVLKSLKINCPKSTSSARLAQIAGKLKVLKGQGLQPILVFDEAEYMKYSALCAFKELYDVLHQDCALVLIGTNELLTNLDKLLKSHKAGIAQLFRRIRFKIQELPLIDKRFEQFLVETEPSLKKWLQQNCNNYGELHDVMIPALAEAERSNTPLSVDLVKTVLGL</sequence>
<evidence type="ECO:0000259" key="1">
    <source>
        <dbReference type="Pfam" id="PF13401"/>
    </source>
</evidence>
<dbReference type="InterPro" id="IPR049945">
    <property type="entry name" value="AAA_22"/>
</dbReference>
<dbReference type="GO" id="GO:0005524">
    <property type="term" value="F:ATP binding"/>
    <property type="evidence" value="ECO:0007669"/>
    <property type="project" value="UniProtKB-KW"/>
</dbReference>
<evidence type="ECO:0000313" key="2">
    <source>
        <dbReference type="EMBL" id="WEK18190.1"/>
    </source>
</evidence>
<feature type="domain" description="ORC1/DEAH AAA+ ATPase" evidence="1">
    <location>
        <begin position="37"/>
        <end position="159"/>
    </location>
</feature>
<gene>
    <name evidence="2" type="ORF">P0Y49_15470</name>
</gene>
<dbReference type="InterPro" id="IPR027417">
    <property type="entry name" value="P-loop_NTPase"/>
</dbReference>
<dbReference type="SUPFAM" id="SSF52540">
    <property type="entry name" value="P-loop containing nucleoside triphosphate hydrolases"/>
    <property type="match status" value="1"/>
</dbReference>
<name>A0AAJ5W6T8_9SPHI</name>
<accession>A0AAJ5W6T8</accession>
<evidence type="ECO:0000313" key="3">
    <source>
        <dbReference type="Proteomes" id="UP001214530"/>
    </source>
</evidence>
<dbReference type="InterPro" id="IPR052026">
    <property type="entry name" value="ExeA_AAA_ATPase_DNA-bind"/>
</dbReference>
<dbReference type="PANTHER" id="PTHR35894:SF5">
    <property type="entry name" value="MU-LIKE PROPHAGE FLUMU DNA TRANSPOSITION PROTEIN B"/>
    <property type="match status" value="1"/>
</dbReference>
<dbReference type="Gene3D" id="3.40.50.300">
    <property type="entry name" value="P-loop containing nucleotide triphosphate hydrolases"/>
    <property type="match status" value="1"/>
</dbReference>
<dbReference type="Pfam" id="PF13401">
    <property type="entry name" value="AAA_22"/>
    <property type="match status" value="1"/>
</dbReference>
<dbReference type="Proteomes" id="UP001214530">
    <property type="component" value="Chromosome"/>
</dbReference>
<organism evidence="2 3">
    <name type="scientific">Candidatus Pedobacter colombiensis</name>
    <dbReference type="NCBI Taxonomy" id="3121371"/>
    <lineage>
        <taxon>Bacteria</taxon>
        <taxon>Pseudomonadati</taxon>
        <taxon>Bacteroidota</taxon>
        <taxon>Sphingobacteriia</taxon>
        <taxon>Sphingobacteriales</taxon>
        <taxon>Sphingobacteriaceae</taxon>
        <taxon>Pedobacter</taxon>
    </lineage>
</organism>
<dbReference type="PANTHER" id="PTHR35894">
    <property type="entry name" value="GENERAL SECRETION PATHWAY PROTEIN A-RELATED"/>
    <property type="match status" value="1"/>
</dbReference>
<proteinExistence type="predicted"/>
<reference evidence="2" key="1">
    <citation type="submission" date="2023-03" db="EMBL/GenBank/DDBJ databases">
        <title>Andean soil-derived lignocellulolytic bacterial consortium as a source of novel taxa and putative plastic-active enzymes.</title>
        <authorList>
            <person name="Diaz-Garcia L."/>
            <person name="Chuvochina M."/>
            <person name="Feuerriegel G."/>
            <person name="Bunk B."/>
            <person name="Sproer C."/>
            <person name="Streit W.R."/>
            <person name="Rodriguez L.M."/>
            <person name="Overmann J."/>
            <person name="Jimenez D.J."/>
        </authorList>
    </citation>
    <scope>NUCLEOTIDE SEQUENCE</scope>
    <source>
        <strain evidence="2">MAG 3858</strain>
    </source>
</reference>
<keyword evidence="2" id="KW-0547">Nucleotide-binding</keyword>
<dbReference type="AlphaFoldDB" id="A0AAJ5W6T8"/>
<dbReference type="GO" id="GO:0016887">
    <property type="term" value="F:ATP hydrolysis activity"/>
    <property type="evidence" value="ECO:0007669"/>
    <property type="project" value="InterPro"/>
</dbReference>